<gene>
    <name evidence="1" type="ORF">PIB30_021742</name>
</gene>
<dbReference type="Proteomes" id="UP001341840">
    <property type="component" value="Unassembled WGS sequence"/>
</dbReference>
<proteinExistence type="predicted"/>
<protein>
    <submittedName>
        <fullName evidence="1">Uncharacterized protein</fullName>
    </submittedName>
</protein>
<comment type="caution">
    <text evidence="1">The sequence shown here is derived from an EMBL/GenBank/DDBJ whole genome shotgun (WGS) entry which is preliminary data.</text>
</comment>
<keyword evidence="2" id="KW-1185">Reference proteome</keyword>
<name>A0ABU6TB06_9FABA</name>
<accession>A0ABU6TB06</accession>
<sequence>MEDRPIEEIATEDRRETYRLNGISHVAHNVHAEKDGCIVTVRRQIGMGLDPRAEPVVQRAGLLPVARLTERWFKIDEPLISAFREVAIGDSFVPHAMGRVHHHPRGCRVPAGSPHRRRAYEWLPLGLREHDARWYREIKMGLVPGDVWRATRIAGRD</sequence>
<evidence type="ECO:0000313" key="2">
    <source>
        <dbReference type="Proteomes" id="UP001341840"/>
    </source>
</evidence>
<organism evidence="1 2">
    <name type="scientific">Stylosanthes scabra</name>
    <dbReference type="NCBI Taxonomy" id="79078"/>
    <lineage>
        <taxon>Eukaryota</taxon>
        <taxon>Viridiplantae</taxon>
        <taxon>Streptophyta</taxon>
        <taxon>Embryophyta</taxon>
        <taxon>Tracheophyta</taxon>
        <taxon>Spermatophyta</taxon>
        <taxon>Magnoliopsida</taxon>
        <taxon>eudicotyledons</taxon>
        <taxon>Gunneridae</taxon>
        <taxon>Pentapetalae</taxon>
        <taxon>rosids</taxon>
        <taxon>fabids</taxon>
        <taxon>Fabales</taxon>
        <taxon>Fabaceae</taxon>
        <taxon>Papilionoideae</taxon>
        <taxon>50 kb inversion clade</taxon>
        <taxon>dalbergioids sensu lato</taxon>
        <taxon>Dalbergieae</taxon>
        <taxon>Pterocarpus clade</taxon>
        <taxon>Stylosanthes</taxon>
    </lineage>
</organism>
<dbReference type="EMBL" id="JASCZI010090693">
    <property type="protein sequence ID" value="MED6145088.1"/>
    <property type="molecule type" value="Genomic_DNA"/>
</dbReference>
<evidence type="ECO:0000313" key="1">
    <source>
        <dbReference type="EMBL" id="MED6145088.1"/>
    </source>
</evidence>
<reference evidence="1 2" key="1">
    <citation type="journal article" date="2023" name="Plants (Basel)">
        <title>Bridging the Gap: Combining Genomics and Transcriptomics Approaches to Understand Stylosanthes scabra, an Orphan Legume from the Brazilian Caatinga.</title>
        <authorList>
            <person name="Ferreira-Neto J.R.C."/>
            <person name="da Silva M.D."/>
            <person name="Binneck E."/>
            <person name="de Melo N.F."/>
            <person name="da Silva R.H."/>
            <person name="de Melo A.L.T.M."/>
            <person name="Pandolfi V."/>
            <person name="Bustamante F.O."/>
            <person name="Brasileiro-Vidal A.C."/>
            <person name="Benko-Iseppon A.M."/>
        </authorList>
    </citation>
    <scope>NUCLEOTIDE SEQUENCE [LARGE SCALE GENOMIC DNA]</scope>
    <source>
        <tissue evidence="1">Leaves</tissue>
    </source>
</reference>